<protein>
    <submittedName>
        <fullName evidence="1">Uncharacterized protein</fullName>
    </submittedName>
</protein>
<reference evidence="1 2" key="1">
    <citation type="journal article" date="2020" name="IScience">
        <title>Genome Sequencing of the Endangered Kingdonia uniflora (Circaeasteraceae, Ranunculales) Reveals Potential Mechanisms of Evolutionary Specialization.</title>
        <authorList>
            <person name="Sun Y."/>
            <person name="Deng T."/>
            <person name="Zhang A."/>
            <person name="Moore M.J."/>
            <person name="Landis J.B."/>
            <person name="Lin N."/>
            <person name="Zhang H."/>
            <person name="Zhang X."/>
            <person name="Huang J."/>
            <person name="Zhang X."/>
            <person name="Sun H."/>
            <person name="Wang H."/>
        </authorList>
    </citation>
    <scope>NUCLEOTIDE SEQUENCE [LARGE SCALE GENOMIC DNA]</scope>
    <source>
        <strain evidence="1">TB1705</strain>
        <tissue evidence="1">Leaf</tissue>
    </source>
</reference>
<accession>A0A7J7L8M0</accession>
<organism evidence="1 2">
    <name type="scientific">Kingdonia uniflora</name>
    <dbReference type="NCBI Taxonomy" id="39325"/>
    <lineage>
        <taxon>Eukaryota</taxon>
        <taxon>Viridiplantae</taxon>
        <taxon>Streptophyta</taxon>
        <taxon>Embryophyta</taxon>
        <taxon>Tracheophyta</taxon>
        <taxon>Spermatophyta</taxon>
        <taxon>Magnoliopsida</taxon>
        <taxon>Ranunculales</taxon>
        <taxon>Circaeasteraceae</taxon>
        <taxon>Kingdonia</taxon>
    </lineage>
</organism>
<keyword evidence="2" id="KW-1185">Reference proteome</keyword>
<proteinExistence type="predicted"/>
<dbReference type="AlphaFoldDB" id="A0A7J7L8M0"/>
<evidence type="ECO:0000313" key="1">
    <source>
        <dbReference type="EMBL" id="KAF6138987.1"/>
    </source>
</evidence>
<evidence type="ECO:0000313" key="2">
    <source>
        <dbReference type="Proteomes" id="UP000541444"/>
    </source>
</evidence>
<dbReference type="Proteomes" id="UP000541444">
    <property type="component" value="Unassembled WGS sequence"/>
</dbReference>
<dbReference type="EMBL" id="JACGCM010002535">
    <property type="protein sequence ID" value="KAF6138987.1"/>
    <property type="molecule type" value="Genomic_DNA"/>
</dbReference>
<comment type="caution">
    <text evidence="1">The sequence shown here is derived from an EMBL/GenBank/DDBJ whole genome shotgun (WGS) entry which is preliminary data.</text>
</comment>
<gene>
    <name evidence="1" type="ORF">GIB67_010713</name>
</gene>
<name>A0A7J7L8M0_9MAGN</name>
<sequence length="173" mass="19231">MANDTVPLGYLTAVADLDEAAQYDWGSAILASLYHDLDTAVTTGGAITGFSQLLEARFLDCEQFMNGEERETYASYWAEQTLKVDYLLIDSQRMGDIDLFRPTTLRAGIIPVVVTSASVYSLSQDFSLPGNPEGQMEWTGGRELLPIHYLRDPPPMSSFCGTEKLWHLSHGMR</sequence>